<dbReference type="EMBL" id="JAKKPZ010000261">
    <property type="protein sequence ID" value="KAI1697587.1"/>
    <property type="molecule type" value="Genomic_DNA"/>
</dbReference>
<comment type="caution">
    <text evidence="7">The sequence shown here is derived from an EMBL/GenBank/DDBJ whole genome shotgun (WGS) entry which is preliminary data.</text>
</comment>
<dbReference type="Gene3D" id="1.20.1250.20">
    <property type="entry name" value="MFS general substrate transporter like domains"/>
    <property type="match status" value="1"/>
</dbReference>
<dbReference type="PANTHER" id="PTHR23504:SF1">
    <property type="entry name" value="GH21943P-RELATED"/>
    <property type="match status" value="1"/>
</dbReference>
<feature type="transmembrane region" description="Helical" evidence="6">
    <location>
        <begin position="286"/>
        <end position="309"/>
    </location>
</feature>
<feature type="transmembrane region" description="Helical" evidence="6">
    <location>
        <begin position="107"/>
        <end position="125"/>
    </location>
</feature>
<comment type="subcellular location">
    <subcellularLocation>
        <location evidence="1">Membrane</location>
        <topology evidence="1">Multi-pass membrane protein</topology>
    </subcellularLocation>
</comment>
<dbReference type="Pfam" id="PF07690">
    <property type="entry name" value="MFS_1"/>
    <property type="match status" value="1"/>
</dbReference>
<evidence type="ECO:0000256" key="1">
    <source>
        <dbReference type="ARBA" id="ARBA00004141"/>
    </source>
</evidence>
<feature type="transmembrane region" description="Helical" evidence="6">
    <location>
        <begin position="131"/>
        <end position="150"/>
    </location>
</feature>
<keyword evidence="8" id="KW-1185">Reference proteome</keyword>
<dbReference type="GO" id="GO:0022857">
    <property type="term" value="F:transmembrane transporter activity"/>
    <property type="evidence" value="ECO:0007669"/>
    <property type="project" value="InterPro"/>
</dbReference>
<proteinExistence type="predicted"/>
<feature type="transmembrane region" description="Helical" evidence="6">
    <location>
        <begin position="193"/>
        <end position="212"/>
    </location>
</feature>
<dbReference type="SUPFAM" id="SSF103473">
    <property type="entry name" value="MFS general substrate transporter"/>
    <property type="match status" value="1"/>
</dbReference>
<feature type="transmembrane region" description="Helical" evidence="6">
    <location>
        <begin position="376"/>
        <end position="398"/>
    </location>
</feature>
<dbReference type="PRINTS" id="PR01035">
    <property type="entry name" value="TCRTETA"/>
</dbReference>
<feature type="transmembrane region" description="Helical" evidence="6">
    <location>
        <begin position="162"/>
        <end position="181"/>
    </location>
</feature>
<gene>
    <name evidence="7" type="ORF">DdX_18417</name>
</gene>
<dbReference type="AlphaFoldDB" id="A0AAD4MJY1"/>
<feature type="transmembrane region" description="Helical" evidence="6">
    <location>
        <begin position="316"/>
        <end position="334"/>
    </location>
</feature>
<evidence type="ECO:0000256" key="2">
    <source>
        <dbReference type="ARBA" id="ARBA00022448"/>
    </source>
</evidence>
<dbReference type="InterPro" id="IPR011701">
    <property type="entry name" value="MFS"/>
</dbReference>
<dbReference type="InterPro" id="IPR001958">
    <property type="entry name" value="Tet-R_TetA/multi-R_MdtG-like"/>
</dbReference>
<feature type="transmembrane region" description="Helical" evidence="6">
    <location>
        <begin position="459"/>
        <end position="478"/>
    </location>
</feature>
<reference evidence="7" key="1">
    <citation type="submission" date="2022-01" db="EMBL/GenBank/DDBJ databases">
        <title>Genome Sequence Resource for Two Populations of Ditylenchus destructor, the Migratory Endoparasitic Phytonematode.</title>
        <authorList>
            <person name="Zhang H."/>
            <person name="Lin R."/>
            <person name="Xie B."/>
        </authorList>
    </citation>
    <scope>NUCLEOTIDE SEQUENCE</scope>
    <source>
        <strain evidence="7">BazhouSP</strain>
    </source>
</reference>
<dbReference type="InterPro" id="IPR036259">
    <property type="entry name" value="MFS_trans_sf"/>
</dbReference>
<dbReference type="GO" id="GO:0016020">
    <property type="term" value="C:membrane"/>
    <property type="evidence" value="ECO:0007669"/>
    <property type="project" value="UniProtKB-SubCell"/>
</dbReference>
<dbReference type="PANTHER" id="PTHR23504">
    <property type="entry name" value="MAJOR FACILITATOR SUPERFAMILY DOMAIN-CONTAINING PROTEIN 10"/>
    <property type="match status" value="1"/>
</dbReference>
<keyword evidence="4 6" id="KW-1133">Transmembrane helix</keyword>
<protein>
    <submittedName>
        <fullName evidence="7">Major facilitator superfamily domain-containing protein</fullName>
    </submittedName>
</protein>
<feature type="transmembrane region" description="Helical" evidence="6">
    <location>
        <begin position="340"/>
        <end position="364"/>
    </location>
</feature>
<sequence>MGRKGKRSSLLAYFCDNSAQPRPLNSDTGQGTSMGREASLVHALVIIFLEYFAWGLLTVPVINVLAETFPTNKFLMNGLILGLKGLLSFLCSPLIGALSDVCGRKRFLLLTVFGTCMPIPCLKISPWWYFTLFTLSGFFSVTFTVILAFVADITDKHDRTTACGLVSATFAASLVTSPALGAWISRRYSDDTVVMLATIIWILDMLFILCVVPESLRSKNPNGGMSIEQVTWQNADPCLILRYISEDRTVFRLTAIVFLSYLPEAGQFSCFFVYLKLVVGFTPEAVAAFIGFVGILSVIAQTGILLLVTKSFGPKHAISIGLIFQFIQLVWYGVGSQHWMMWAAGFLAALSQMSYPSFCAFVSLQTDRELQGTVQGILSGIRGLCQGVGPAIFGLIFYEFGMDLSLDNENTGHIGVGPQFPVPNIRMQPFDKVITPTRNVTSQEKIAIRDQAIVPGPPFLLGATLVFIALLLNMSLPVGKKIFRRHHSISSKHMDTTLLMEDKE</sequence>
<accession>A0AAD4MJY1</accession>
<evidence type="ECO:0000256" key="6">
    <source>
        <dbReference type="SAM" id="Phobius"/>
    </source>
</evidence>
<keyword evidence="3 6" id="KW-0812">Transmembrane</keyword>
<dbReference type="Proteomes" id="UP001201812">
    <property type="component" value="Unassembled WGS sequence"/>
</dbReference>
<evidence type="ECO:0000313" key="7">
    <source>
        <dbReference type="EMBL" id="KAI1697587.1"/>
    </source>
</evidence>
<feature type="transmembrane region" description="Helical" evidence="6">
    <location>
        <begin position="250"/>
        <end position="274"/>
    </location>
</feature>
<evidence type="ECO:0000256" key="5">
    <source>
        <dbReference type="ARBA" id="ARBA00023136"/>
    </source>
</evidence>
<name>A0AAD4MJY1_9BILA</name>
<evidence type="ECO:0000256" key="4">
    <source>
        <dbReference type="ARBA" id="ARBA00022989"/>
    </source>
</evidence>
<keyword evidence="5 6" id="KW-0472">Membrane</keyword>
<evidence type="ECO:0000313" key="8">
    <source>
        <dbReference type="Proteomes" id="UP001201812"/>
    </source>
</evidence>
<feature type="transmembrane region" description="Helical" evidence="6">
    <location>
        <begin position="40"/>
        <end position="62"/>
    </location>
</feature>
<feature type="transmembrane region" description="Helical" evidence="6">
    <location>
        <begin position="74"/>
        <end position="95"/>
    </location>
</feature>
<organism evidence="7 8">
    <name type="scientific">Ditylenchus destructor</name>
    <dbReference type="NCBI Taxonomy" id="166010"/>
    <lineage>
        <taxon>Eukaryota</taxon>
        <taxon>Metazoa</taxon>
        <taxon>Ecdysozoa</taxon>
        <taxon>Nematoda</taxon>
        <taxon>Chromadorea</taxon>
        <taxon>Rhabditida</taxon>
        <taxon>Tylenchina</taxon>
        <taxon>Tylenchomorpha</taxon>
        <taxon>Sphaerularioidea</taxon>
        <taxon>Anguinidae</taxon>
        <taxon>Anguininae</taxon>
        <taxon>Ditylenchus</taxon>
    </lineage>
</organism>
<keyword evidence="2" id="KW-0813">Transport</keyword>
<evidence type="ECO:0000256" key="3">
    <source>
        <dbReference type="ARBA" id="ARBA00022692"/>
    </source>
</evidence>